<dbReference type="PRINTS" id="PR00038">
    <property type="entry name" value="HTHLUXR"/>
</dbReference>
<sequence length="911" mass="97151">MISVFRDRHAECQVLDRLIDDVRGGESRALVVHGEAGSGKTALLDYLTGRAVEYHVVRTAGIEAEKELAYAALHVVCMPMIDLLDRLPPPQRDALRTAFGLSAGSPPDRFLVGLGVLSLLAESGRDRPLLCVVDDAQWLDLASAQALTFAARRLIAESVALVFAVRDPYPVRELANLTQMEVAGLPDHDAYELLSAAVSGRIDEGVAARLIAETRGNPLALLELPRGFTMAELTSGFAGSPAAALPKWIEESFTRQLGRLSPDARLLLLVAAAEPVGDAVLVWRAAARLGLEHGVEAAASADGLVEFGTRVQFRHPLLRSAIYAAAGAPERRRAHAALAFATDPRIDPDRHAWHAAQAAEGPDEEVAAELDRSADRAAARGGQAAAAAFLERSSELSPDPVRRGERALAAAQAKHHAGLTEAALALLARAKAGPLPPLPRAQADLLGAQIAFTQNRGRDAASLLLDAARQLVPLGVPLARETFLDALLAAMFAGGLAGAVTVRDVAQAAREAPPAPEPPRAVDLLLDGLATRFTAGYAAALPMLRRAVTSFDRRDLSAAELRWLWLAQITAGNLWDERTLDTERHVRLARESGALETLPLALTARIGAHVLVGELAEAAALLEELQAVTAATGIPFASYGALLLAAWQGREAHAATLIDTTTTEILRRGEGFGLVITGVAGAVLYNGLGRHADALAAAERAAEQPPVMGVEPWQALVELIEAAVRGGRPDRAAGAFERLRETTEPAGTDWARGIEARCRALLSDGESAQHRYDEAIERLGRTRIRGELARAHLLCGEWLRREGRSADARRYLGPAHEMFSAMGMHAFARRAAGELAAAGGAVGGRGAVATATALTHQESQIARLVKDGLSNAEIAARLFISPRTVEWHLGKIFVKLGVTSRRQLHRRRPIR</sequence>
<dbReference type="Proteomes" id="UP001596548">
    <property type="component" value="Unassembled WGS sequence"/>
</dbReference>
<dbReference type="Gene3D" id="1.25.40.10">
    <property type="entry name" value="Tetratricopeptide repeat domain"/>
    <property type="match status" value="1"/>
</dbReference>
<keyword evidence="2" id="KW-0067">ATP-binding</keyword>
<dbReference type="RefSeq" id="WP_378967637.1">
    <property type="nucleotide sequence ID" value="NZ_JBHTBJ010000007.1"/>
</dbReference>
<gene>
    <name evidence="4" type="ORF">ACFQS1_13535</name>
</gene>
<keyword evidence="5" id="KW-1185">Reference proteome</keyword>
<accession>A0ABW2HRK0</accession>
<evidence type="ECO:0000313" key="4">
    <source>
        <dbReference type="EMBL" id="MFC7275012.1"/>
    </source>
</evidence>
<evidence type="ECO:0000256" key="1">
    <source>
        <dbReference type="ARBA" id="ARBA00022741"/>
    </source>
</evidence>
<proteinExistence type="predicted"/>
<dbReference type="SUPFAM" id="SSF48452">
    <property type="entry name" value="TPR-like"/>
    <property type="match status" value="1"/>
</dbReference>
<dbReference type="EMBL" id="JBHTBJ010000007">
    <property type="protein sequence ID" value="MFC7275012.1"/>
    <property type="molecule type" value="Genomic_DNA"/>
</dbReference>
<dbReference type="SUPFAM" id="SSF52540">
    <property type="entry name" value="P-loop containing nucleoside triphosphate hydrolases"/>
    <property type="match status" value="1"/>
</dbReference>
<evidence type="ECO:0000259" key="3">
    <source>
        <dbReference type="PROSITE" id="PS50043"/>
    </source>
</evidence>
<dbReference type="InterPro" id="IPR016032">
    <property type="entry name" value="Sig_transdc_resp-reg_C-effctor"/>
</dbReference>
<dbReference type="InterPro" id="IPR027417">
    <property type="entry name" value="P-loop_NTPase"/>
</dbReference>
<feature type="domain" description="HTH luxR-type" evidence="3">
    <location>
        <begin position="847"/>
        <end position="911"/>
    </location>
</feature>
<name>A0ABW2HRK0_9ACTN</name>
<evidence type="ECO:0000313" key="5">
    <source>
        <dbReference type="Proteomes" id="UP001596548"/>
    </source>
</evidence>
<dbReference type="InterPro" id="IPR041664">
    <property type="entry name" value="AAA_16"/>
</dbReference>
<dbReference type="SUPFAM" id="SSF46894">
    <property type="entry name" value="C-terminal effector domain of the bipartite response regulators"/>
    <property type="match status" value="1"/>
</dbReference>
<dbReference type="Gene3D" id="1.10.10.10">
    <property type="entry name" value="Winged helix-like DNA-binding domain superfamily/Winged helix DNA-binding domain"/>
    <property type="match status" value="1"/>
</dbReference>
<dbReference type="InterPro" id="IPR011990">
    <property type="entry name" value="TPR-like_helical_dom_sf"/>
</dbReference>
<dbReference type="PANTHER" id="PTHR16305">
    <property type="entry name" value="TESTICULAR SOLUBLE ADENYLYL CYCLASE"/>
    <property type="match status" value="1"/>
</dbReference>
<organism evidence="4 5">
    <name type="scientific">Paractinoplanes rhizophilus</name>
    <dbReference type="NCBI Taxonomy" id="1416877"/>
    <lineage>
        <taxon>Bacteria</taxon>
        <taxon>Bacillati</taxon>
        <taxon>Actinomycetota</taxon>
        <taxon>Actinomycetes</taxon>
        <taxon>Micromonosporales</taxon>
        <taxon>Micromonosporaceae</taxon>
        <taxon>Paractinoplanes</taxon>
    </lineage>
</organism>
<dbReference type="Pfam" id="PF13191">
    <property type="entry name" value="AAA_16"/>
    <property type="match status" value="1"/>
</dbReference>
<dbReference type="SMART" id="SM00421">
    <property type="entry name" value="HTH_LUXR"/>
    <property type="match status" value="1"/>
</dbReference>
<keyword evidence="1" id="KW-0547">Nucleotide-binding</keyword>
<protein>
    <submittedName>
        <fullName evidence="4">LuxR C-terminal-related transcriptional regulator</fullName>
    </submittedName>
</protein>
<comment type="caution">
    <text evidence="4">The sequence shown here is derived from an EMBL/GenBank/DDBJ whole genome shotgun (WGS) entry which is preliminary data.</text>
</comment>
<evidence type="ECO:0000256" key="2">
    <source>
        <dbReference type="ARBA" id="ARBA00022840"/>
    </source>
</evidence>
<dbReference type="Pfam" id="PF00196">
    <property type="entry name" value="GerE"/>
    <property type="match status" value="1"/>
</dbReference>
<dbReference type="InterPro" id="IPR000792">
    <property type="entry name" value="Tscrpt_reg_LuxR_C"/>
</dbReference>
<dbReference type="PROSITE" id="PS50043">
    <property type="entry name" value="HTH_LUXR_2"/>
    <property type="match status" value="1"/>
</dbReference>
<reference evidence="5" key="1">
    <citation type="journal article" date="2019" name="Int. J. Syst. Evol. Microbiol.">
        <title>The Global Catalogue of Microorganisms (GCM) 10K type strain sequencing project: providing services to taxonomists for standard genome sequencing and annotation.</title>
        <authorList>
            <consortium name="The Broad Institute Genomics Platform"/>
            <consortium name="The Broad Institute Genome Sequencing Center for Infectious Disease"/>
            <person name="Wu L."/>
            <person name="Ma J."/>
        </authorList>
    </citation>
    <scope>NUCLEOTIDE SEQUENCE [LARGE SCALE GENOMIC DNA]</scope>
    <source>
        <strain evidence="5">XZYJT-10</strain>
    </source>
</reference>
<dbReference type="CDD" id="cd06170">
    <property type="entry name" value="LuxR_C_like"/>
    <property type="match status" value="1"/>
</dbReference>
<dbReference type="InterPro" id="IPR036388">
    <property type="entry name" value="WH-like_DNA-bd_sf"/>
</dbReference>
<dbReference type="PANTHER" id="PTHR16305:SF35">
    <property type="entry name" value="TRANSCRIPTIONAL ACTIVATOR DOMAIN"/>
    <property type="match status" value="1"/>
</dbReference>